<evidence type="ECO:0000259" key="3">
    <source>
        <dbReference type="Pfam" id="PF14032"/>
    </source>
</evidence>
<feature type="domain" description="PknH-like extracellular" evidence="3">
    <location>
        <begin position="88"/>
        <end position="215"/>
    </location>
</feature>
<dbReference type="AlphaFoldDB" id="C7Q252"/>
<dbReference type="Pfam" id="PF14032">
    <property type="entry name" value="PknH_C"/>
    <property type="match status" value="1"/>
</dbReference>
<accession>C7Q252</accession>
<keyword evidence="2" id="KW-0732">Signal</keyword>
<name>C7Q252_CATAD</name>
<evidence type="ECO:0000256" key="2">
    <source>
        <dbReference type="SAM" id="SignalP"/>
    </source>
</evidence>
<feature type="compositionally biased region" description="Polar residues" evidence="1">
    <location>
        <begin position="112"/>
        <end position="121"/>
    </location>
</feature>
<dbReference type="EMBL" id="CP001700">
    <property type="protein sequence ID" value="ACU77589.1"/>
    <property type="molecule type" value="Genomic_DNA"/>
</dbReference>
<dbReference type="HOGENOM" id="CLU_1080497_0_0_11"/>
<reference evidence="4 5" key="1">
    <citation type="journal article" date="2009" name="Stand. Genomic Sci.">
        <title>Complete genome sequence of Catenulispora acidiphila type strain (ID 139908).</title>
        <authorList>
            <person name="Copeland A."/>
            <person name="Lapidus A."/>
            <person name="Glavina Del Rio T."/>
            <person name="Nolan M."/>
            <person name="Lucas S."/>
            <person name="Chen F."/>
            <person name="Tice H."/>
            <person name="Cheng J.F."/>
            <person name="Bruce D."/>
            <person name="Goodwin L."/>
            <person name="Pitluck S."/>
            <person name="Mikhailova N."/>
            <person name="Pati A."/>
            <person name="Ivanova N."/>
            <person name="Mavromatis K."/>
            <person name="Chen A."/>
            <person name="Palaniappan K."/>
            <person name="Chain P."/>
            <person name="Land M."/>
            <person name="Hauser L."/>
            <person name="Chang Y.J."/>
            <person name="Jeffries C.D."/>
            <person name="Chertkov O."/>
            <person name="Brettin T."/>
            <person name="Detter J.C."/>
            <person name="Han C."/>
            <person name="Ali Z."/>
            <person name="Tindall B.J."/>
            <person name="Goker M."/>
            <person name="Bristow J."/>
            <person name="Eisen J.A."/>
            <person name="Markowitz V."/>
            <person name="Hugenholtz P."/>
            <person name="Kyrpides N.C."/>
            <person name="Klenk H.P."/>
        </authorList>
    </citation>
    <scope>NUCLEOTIDE SEQUENCE [LARGE SCALE GENOMIC DNA]</scope>
    <source>
        <strain evidence="5">DSM 44928 / JCM 14897 / NBRC 102108 / NRRL B-24433 / ID139908</strain>
    </source>
</reference>
<evidence type="ECO:0000313" key="5">
    <source>
        <dbReference type="Proteomes" id="UP000000851"/>
    </source>
</evidence>
<feature type="compositionally biased region" description="Low complexity" evidence="1">
    <location>
        <begin position="61"/>
        <end position="89"/>
    </location>
</feature>
<feature type="region of interest" description="Disordered" evidence="1">
    <location>
        <begin position="28"/>
        <end position="121"/>
    </location>
</feature>
<feature type="chain" id="PRO_5039008980" description="PknH-like extracellular domain-containing protein" evidence="2">
    <location>
        <begin position="22"/>
        <end position="285"/>
    </location>
</feature>
<feature type="compositionally biased region" description="Low complexity" evidence="1">
    <location>
        <begin position="28"/>
        <end position="47"/>
    </location>
</feature>
<protein>
    <recommendedName>
        <fullName evidence="3">PknH-like extracellular domain-containing protein</fullName>
    </recommendedName>
</protein>
<feature type="compositionally biased region" description="Polar residues" evidence="1">
    <location>
        <begin position="48"/>
        <end position="60"/>
    </location>
</feature>
<dbReference type="Proteomes" id="UP000000851">
    <property type="component" value="Chromosome"/>
</dbReference>
<dbReference type="InterPro" id="IPR026954">
    <property type="entry name" value="PknH-like_Extracell"/>
</dbReference>
<organism evidence="4 5">
    <name type="scientific">Catenulispora acidiphila (strain DSM 44928 / JCM 14897 / NBRC 102108 / NRRL B-24433 / ID139908)</name>
    <dbReference type="NCBI Taxonomy" id="479433"/>
    <lineage>
        <taxon>Bacteria</taxon>
        <taxon>Bacillati</taxon>
        <taxon>Actinomycetota</taxon>
        <taxon>Actinomycetes</taxon>
        <taxon>Catenulisporales</taxon>
        <taxon>Catenulisporaceae</taxon>
        <taxon>Catenulispora</taxon>
    </lineage>
</organism>
<feature type="signal peptide" evidence="2">
    <location>
        <begin position="1"/>
        <end position="21"/>
    </location>
</feature>
<dbReference type="InParanoid" id="C7Q252"/>
<sequence precursor="true">MRFGIKGGSIAVLTTAVLATAACSSSGQIGASGAGTSAPGSPAASTGKTAVTPPNTALAPSTSGASSANSTGSTSSSGGTTTGGKSLTTDQISANLLTDKDDPGYTYDASEDGTSVTDTQDVVSSGGGACQTFVDAENGLSTKYGTTAEVDRELTKSAEGHVIEDSVLAMPSPDKALAMVSDLSGSLQSCKKLSVAISGKPGSMELSAIPQLMKHGQAGYLNYLTVGGKTVLLTADLVQVGSAVSVVVLLGPVTNDKTELGQMGSTMGHLSDLQVARLKKAQGLG</sequence>
<proteinExistence type="predicted"/>
<keyword evidence="5" id="KW-1185">Reference proteome</keyword>
<evidence type="ECO:0000256" key="1">
    <source>
        <dbReference type="SAM" id="MobiDB-lite"/>
    </source>
</evidence>
<dbReference type="PROSITE" id="PS51257">
    <property type="entry name" value="PROKAR_LIPOPROTEIN"/>
    <property type="match status" value="1"/>
</dbReference>
<dbReference type="KEGG" id="cai:Caci_8774"/>
<gene>
    <name evidence="4" type="ordered locus">Caci_8774</name>
</gene>
<evidence type="ECO:0000313" key="4">
    <source>
        <dbReference type="EMBL" id="ACU77589.1"/>
    </source>
</evidence>
<dbReference type="RefSeq" id="WP_015797313.1">
    <property type="nucleotide sequence ID" value="NC_013131.1"/>
</dbReference>